<dbReference type="OrthoDB" id="9795347at2"/>
<keyword evidence="6 14" id="KW-0479">Metal-binding</keyword>
<comment type="cofactor">
    <cofactor evidence="1 14 15">
        <name>Zn(2+)</name>
        <dbReference type="ChEBI" id="CHEBI:29105"/>
    </cofactor>
</comment>
<keyword evidence="18" id="KW-1185">Reference proteome</keyword>
<dbReference type="PROSITE" id="PS00903">
    <property type="entry name" value="CYT_DCMP_DEAMINASES_1"/>
    <property type="match status" value="1"/>
</dbReference>
<dbReference type="EMBL" id="APMP01000024">
    <property type="protein sequence ID" value="ENZ80922.1"/>
    <property type="molecule type" value="Genomic_DNA"/>
</dbReference>
<feature type="active site" description="Proton donor" evidence="12">
    <location>
        <position position="64"/>
    </location>
</feature>
<feature type="binding site" evidence="13">
    <location>
        <begin position="51"/>
        <end position="57"/>
    </location>
    <ligand>
        <name>substrate</name>
    </ligand>
</feature>
<dbReference type="STRING" id="1292034.OR37_03197"/>
<dbReference type="Proteomes" id="UP000013063">
    <property type="component" value="Unassembled WGS sequence"/>
</dbReference>
<evidence type="ECO:0000256" key="13">
    <source>
        <dbReference type="PIRSR" id="PIRSR606262-2"/>
    </source>
</evidence>
<accession>R0EIA3</accession>
<dbReference type="GO" id="GO:0072527">
    <property type="term" value="P:pyrimidine-containing compound metabolic process"/>
    <property type="evidence" value="ECO:0007669"/>
    <property type="project" value="UniProtKB-ARBA"/>
</dbReference>
<evidence type="ECO:0000256" key="15">
    <source>
        <dbReference type="RuleBase" id="RU364006"/>
    </source>
</evidence>
<keyword evidence="7 15" id="KW-0378">Hydrolase</keyword>
<name>R0EIA3_CAUVI</name>
<dbReference type="NCBIfam" id="TIGR01354">
    <property type="entry name" value="cyt_deam_tetra"/>
    <property type="match status" value="1"/>
</dbReference>
<evidence type="ECO:0000256" key="10">
    <source>
        <dbReference type="ARBA" id="ARBA00049252"/>
    </source>
</evidence>
<dbReference type="PROSITE" id="PS51747">
    <property type="entry name" value="CYT_DCMP_DEAMINASES_2"/>
    <property type="match status" value="1"/>
</dbReference>
<evidence type="ECO:0000256" key="12">
    <source>
        <dbReference type="PIRSR" id="PIRSR606262-1"/>
    </source>
</evidence>
<feature type="binding site" evidence="14">
    <location>
        <position position="62"/>
    </location>
    <ligand>
        <name>Zn(2+)</name>
        <dbReference type="ChEBI" id="CHEBI:29105"/>
        <note>catalytic</note>
    </ligand>
</feature>
<evidence type="ECO:0000256" key="11">
    <source>
        <dbReference type="ARBA" id="ARBA00049558"/>
    </source>
</evidence>
<dbReference type="GO" id="GO:0008270">
    <property type="term" value="F:zinc ion binding"/>
    <property type="evidence" value="ECO:0007669"/>
    <property type="project" value="UniProtKB-UniRule"/>
</dbReference>
<evidence type="ECO:0000313" key="17">
    <source>
        <dbReference type="EMBL" id="ENZ80922.1"/>
    </source>
</evidence>
<dbReference type="GO" id="GO:0005829">
    <property type="term" value="C:cytosol"/>
    <property type="evidence" value="ECO:0007669"/>
    <property type="project" value="TreeGrafter"/>
</dbReference>
<comment type="catalytic activity">
    <reaction evidence="10 15">
        <text>2'-deoxycytidine + H2O + H(+) = 2'-deoxyuridine + NH4(+)</text>
        <dbReference type="Rhea" id="RHEA:13433"/>
        <dbReference type="ChEBI" id="CHEBI:15377"/>
        <dbReference type="ChEBI" id="CHEBI:15378"/>
        <dbReference type="ChEBI" id="CHEBI:15698"/>
        <dbReference type="ChEBI" id="CHEBI:16450"/>
        <dbReference type="ChEBI" id="CHEBI:28938"/>
        <dbReference type="EC" id="3.5.4.5"/>
    </reaction>
</comment>
<evidence type="ECO:0000256" key="5">
    <source>
        <dbReference type="ARBA" id="ARBA00018266"/>
    </source>
</evidence>
<evidence type="ECO:0000259" key="16">
    <source>
        <dbReference type="PROSITE" id="PS51747"/>
    </source>
</evidence>
<reference evidence="17 18" key="1">
    <citation type="journal article" date="2013" name="Genome Announc.">
        <title>Draft Genome Sequence for Caulobacter sp. Strain OR37, a Bacterium Tolerant to Heavy Metals.</title>
        <authorList>
            <person name="Utturkar S.M."/>
            <person name="Bollmann A."/>
            <person name="Brzoska R.M."/>
            <person name="Klingeman D.M."/>
            <person name="Epstein S.E."/>
            <person name="Palumbo A.V."/>
            <person name="Brown S.D."/>
        </authorList>
    </citation>
    <scope>NUCLEOTIDE SEQUENCE [LARGE SCALE GENOMIC DNA]</scope>
    <source>
        <strain evidence="17 18">OR37</strain>
    </source>
</reference>
<proteinExistence type="inferred from homology"/>
<comment type="function">
    <text evidence="2 15">This enzyme scavenges exogenous and endogenous cytidine and 2'-deoxycytidine for UMP synthesis.</text>
</comment>
<dbReference type="GO" id="GO:0004126">
    <property type="term" value="F:cytidine deaminase activity"/>
    <property type="evidence" value="ECO:0007669"/>
    <property type="project" value="UniProtKB-UniRule"/>
</dbReference>
<dbReference type="Pfam" id="PF00383">
    <property type="entry name" value="dCMP_cyt_deam_1"/>
    <property type="match status" value="1"/>
</dbReference>
<dbReference type="PANTHER" id="PTHR11644">
    <property type="entry name" value="CYTIDINE DEAMINASE"/>
    <property type="match status" value="1"/>
</dbReference>
<dbReference type="SUPFAM" id="SSF53927">
    <property type="entry name" value="Cytidine deaminase-like"/>
    <property type="match status" value="1"/>
</dbReference>
<evidence type="ECO:0000256" key="8">
    <source>
        <dbReference type="ARBA" id="ARBA00022833"/>
    </source>
</evidence>
<evidence type="ECO:0000256" key="14">
    <source>
        <dbReference type="PIRSR" id="PIRSR606262-3"/>
    </source>
</evidence>
<dbReference type="InterPro" id="IPR016193">
    <property type="entry name" value="Cytidine_deaminase-like"/>
</dbReference>
<evidence type="ECO:0000256" key="3">
    <source>
        <dbReference type="ARBA" id="ARBA00006576"/>
    </source>
</evidence>
<dbReference type="RefSeq" id="WP_004622014.1">
    <property type="nucleotide sequence ID" value="NZ_APMP01000024.1"/>
</dbReference>
<sequence precursor="true">MSADVTASTELETQAAATLPGLLSRSYARYSTFTVAAAVIDDEGRVHYGVNVENAAYPVGTCAEQTAIGAMITAGGSRVIDKVLIAAGSDAVVQPCGACRQRIAEFAGKTCEIVSVQAGRPTQRTDFWTLLPQSFGPRDLR</sequence>
<dbReference type="InterPro" id="IPR016192">
    <property type="entry name" value="APOBEC/CMP_deaminase_Zn-bd"/>
</dbReference>
<dbReference type="PATRIC" id="fig|1292034.3.peg.3172"/>
<evidence type="ECO:0000256" key="1">
    <source>
        <dbReference type="ARBA" id="ARBA00001947"/>
    </source>
</evidence>
<evidence type="ECO:0000256" key="2">
    <source>
        <dbReference type="ARBA" id="ARBA00003949"/>
    </source>
</evidence>
<evidence type="ECO:0000256" key="7">
    <source>
        <dbReference type="ARBA" id="ARBA00022801"/>
    </source>
</evidence>
<dbReference type="GO" id="GO:0055086">
    <property type="term" value="P:nucleobase-containing small molecule metabolic process"/>
    <property type="evidence" value="ECO:0007669"/>
    <property type="project" value="UniProtKB-ARBA"/>
</dbReference>
<protein>
    <recommendedName>
        <fullName evidence="5 15">Cytidine deaminase</fullName>
        <ecNumber evidence="4 15">3.5.4.5</ecNumber>
    </recommendedName>
    <alternativeName>
        <fullName evidence="9 15">Cytidine aminohydrolase</fullName>
    </alternativeName>
</protein>
<comment type="caution">
    <text evidence="17">The sequence shown here is derived from an EMBL/GenBank/DDBJ whole genome shotgun (WGS) entry which is preliminary data.</text>
</comment>
<keyword evidence="8 14" id="KW-0862">Zinc</keyword>
<comment type="similarity">
    <text evidence="3 15">Belongs to the cytidine and deoxycytidylate deaminase family.</text>
</comment>
<dbReference type="GO" id="GO:0042802">
    <property type="term" value="F:identical protein binding"/>
    <property type="evidence" value="ECO:0007669"/>
    <property type="project" value="UniProtKB-ARBA"/>
</dbReference>
<evidence type="ECO:0000256" key="9">
    <source>
        <dbReference type="ARBA" id="ARBA00032005"/>
    </source>
</evidence>
<dbReference type="InterPro" id="IPR002125">
    <property type="entry name" value="CMP_dCMP_dom"/>
</dbReference>
<evidence type="ECO:0000313" key="18">
    <source>
        <dbReference type="Proteomes" id="UP000013063"/>
    </source>
</evidence>
<dbReference type="Gene3D" id="3.40.140.10">
    <property type="entry name" value="Cytidine Deaminase, domain 2"/>
    <property type="match status" value="1"/>
</dbReference>
<dbReference type="InterPro" id="IPR050202">
    <property type="entry name" value="Cyt/Deoxycyt_deaminase"/>
</dbReference>
<evidence type="ECO:0000256" key="4">
    <source>
        <dbReference type="ARBA" id="ARBA00012783"/>
    </source>
</evidence>
<dbReference type="InterPro" id="IPR006262">
    <property type="entry name" value="Cyt_deam_tetra"/>
</dbReference>
<feature type="binding site" evidence="14">
    <location>
        <position position="99"/>
    </location>
    <ligand>
        <name>Zn(2+)</name>
        <dbReference type="ChEBI" id="CHEBI:29105"/>
        <note>catalytic</note>
    </ligand>
</feature>
<comment type="catalytic activity">
    <reaction evidence="11 15">
        <text>cytidine + H2O + H(+) = uridine + NH4(+)</text>
        <dbReference type="Rhea" id="RHEA:16069"/>
        <dbReference type="ChEBI" id="CHEBI:15377"/>
        <dbReference type="ChEBI" id="CHEBI:15378"/>
        <dbReference type="ChEBI" id="CHEBI:16704"/>
        <dbReference type="ChEBI" id="CHEBI:17562"/>
        <dbReference type="ChEBI" id="CHEBI:28938"/>
        <dbReference type="EC" id="3.5.4.5"/>
    </reaction>
</comment>
<feature type="domain" description="CMP/dCMP-type deaminase" evidence="16">
    <location>
        <begin position="10"/>
        <end position="138"/>
    </location>
</feature>
<feature type="binding site" evidence="14">
    <location>
        <position position="96"/>
    </location>
    <ligand>
        <name>Zn(2+)</name>
        <dbReference type="ChEBI" id="CHEBI:29105"/>
        <note>catalytic</note>
    </ligand>
</feature>
<dbReference type="PANTHER" id="PTHR11644:SF2">
    <property type="entry name" value="CYTIDINE DEAMINASE"/>
    <property type="match status" value="1"/>
</dbReference>
<gene>
    <name evidence="17" type="ORF">OR37_03197</name>
</gene>
<evidence type="ECO:0000256" key="6">
    <source>
        <dbReference type="ARBA" id="ARBA00022723"/>
    </source>
</evidence>
<dbReference type="CDD" id="cd01283">
    <property type="entry name" value="cytidine_deaminase"/>
    <property type="match status" value="1"/>
</dbReference>
<dbReference type="eggNOG" id="COG0295">
    <property type="taxonomic scope" value="Bacteria"/>
</dbReference>
<organism evidence="17 18">
    <name type="scientific">Caulobacter vibrioides OR37</name>
    <dbReference type="NCBI Taxonomy" id="1292034"/>
    <lineage>
        <taxon>Bacteria</taxon>
        <taxon>Pseudomonadati</taxon>
        <taxon>Pseudomonadota</taxon>
        <taxon>Alphaproteobacteria</taxon>
        <taxon>Caulobacterales</taxon>
        <taxon>Caulobacteraceae</taxon>
        <taxon>Caulobacter</taxon>
    </lineage>
</organism>
<dbReference type="EC" id="3.5.4.5" evidence="4 15"/>
<dbReference type="NCBIfam" id="NF004064">
    <property type="entry name" value="PRK05578.1"/>
    <property type="match status" value="1"/>
</dbReference>
<dbReference type="AlphaFoldDB" id="R0EIA3"/>